<gene>
    <name evidence="2" type="ORF">LK996_04305</name>
</gene>
<dbReference type="Proteomes" id="UP001165293">
    <property type="component" value="Unassembled WGS sequence"/>
</dbReference>
<reference evidence="2" key="1">
    <citation type="submission" date="2021-10" db="EMBL/GenBank/DDBJ databases">
        <authorList>
            <person name="Lyu M."/>
            <person name="Wang X."/>
            <person name="Meng X."/>
            <person name="Xu K."/>
        </authorList>
    </citation>
    <scope>NUCLEOTIDE SEQUENCE</scope>
    <source>
        <strain evidence="2">A6</strain>
    </source>
</reference>
<proteinExistence type="predicted"/>
<dbReference type="EMBL" id="JAJGAK010000001">
    <property type="protein sequence ID" value="MCC8362296.1"/>
    <property type="molecule type" value="Genomic_DNA"/>
</dbReference>
<evidence type="ECO:0008006" key="4">
    <source>
        <dbReference type="Google" id="ProtNLM"/>
    </source>
</evidence>
<organism evidence="2 3">
    <name type="scientific">Noviluteimonas lactosilytica</name>
    <dbReference type="NCBI Taxonomy" id="2888523"/>
    <lineage>
        <taxon>Bacteria</taxon>
        <taxon>Pseudomonadati</taxon>
        <taxon>Pseudomonadota</taxon>
        <taxon>Gammaproteobacteria</taxon>
        <taxon>Lysobacterales</taxon>
        <taxon>Lysobacteraceae</taxon>
        <taxon>Noviluteimonas</taxon>
    </lineage>
</organism>
<evidence type="ECO:0000313" key="3">
    <source>
        <dbReference type="Proteomes" id="UP001165293"/>
    </source>
</evidence>
<dbReference type="PROSITE" id="PS51257">
    <property type="entry name" value="PROKAR_LIPOPROTEIN"/>
    <property type="match status" value="1"/>
</dbReference>
<keyword evidence="3" id="KW-1185">Reference proteome</keyword>
<accession>A0ABS8JFC9</accession>
<comment type="caution">
    <text evidence="2">The sequence shown here is derived from an EMBL/GenBank/DDBJ whole genome shotgun (WGS) entry which is preliminary data.</text>
</comment>
<name>A0ABS8JFC9_9GAMM</name>
<evidence type="ECO:0000313" key="2">
    <source>
        <dbReference type="EMBL" id="MCC8362296.1"/>
    </source>
</evidence>
<feature type="chain" id="PRO_5045915176" description="Lipoprotein" evidence="1">
    <location>
        <begin position="31"/>
        <end position="203"/>
    </location>
</feature>
<dbReference type="RefSeq" id="WP_230525911.1">
    <property type="nucleotide sequence ID" value="NZ_JAJGAK010000001.1"/>
</dbReference>
<feature type="signal peptide" evidence="1">
    <location>
        <begin position="1"/>
        <end position="30"/>
    </location>
</feature>
<protein>
    <recommendedName>
        <fullName evidence="4">Lipoprotein</fullName>
    </recommendedName>
</protein>
<evidence type="ECO:0000256" key="1">
    <source>
        <dbReference type="SAM" id="SignalP"/>
    </source>
</evidence>
<keyword evidence="1" id="KW-0732">Signal</keyword>
<sequence>MARMQGRRFDWRAALTACAIAMLLASCASGGGTTRHVVPGEMRAGKLVLNSEMEWTRASTSRYQLWTMDGELLNLLYLIHTVKEGDYIFLGQRESKRRPDAPYYHRGMREDELRDLVSDGLLNAGFVGVSPDNLRPATFGDRAGLRFDLAMQTAEGLQYQGMVAMFEHEKGLALAIFIAPREFYFPRDQAAVSRMLDTIRWQG</sequence>